<protein>
    <recommendedName>
        <fullName evidence="2">Reverse transcriptase domain-containing protein</fullName>
    </recommendedName>
</protein>
<keyword evidence="4" id="KW-1185">Reference proteome</keyword>
<feature type="domain" description="Reverse transcriptase" evidence="2">
    <location>
        <begin position="573"/>
        <end position="855"/>
    </location>
</feature>
<proteinExistence type="predicted"/>
<dbReference type="Gramene" id="evm.model.08.1251">
    <property type="protein sequence ID" value="cds.evm.model.08.1251"/>
    <property type="gene ID" value="evm.TU.08.1251"/>
</dbReference>
<evidence type="ECO:0000259" key="2">
    <source>
        <dbReference type="PROSITE" id="PS50878"/>
    </source>
</evidence>
<name>A0A803Q835_CANSA</name>
<feature type="region of interest" description="Disordered" evidence="1">
    <location>
        <begin position="264"/>
        <end position="287"/>
    </location>
</feature>
<dbReference type="InterPro" id="IPR000477">
    <property type="entry name" value="RT_dom"/>
</dbReference>
<accession>A0A803Q835</accession>
<sequence>MSTSYNSIDYVRDHFSIIPLDEEEEAAVQYGRLLVEDTEVDTRWSLVGRFLTETPFDFMAMQNLMAVLWKPRMGMYVKDLGENKFIFQFYHEIDVQRVVDRSPWTFKNALLIFERLKPGDVPRVVQLHHLKIWVQLHDVQSGFKTEKMVTDAGNYIGSFVKSDENNFNGVWRDYLRVRVRIDIEKPLKRRMKLQQIGGDWFWINFRYEFVPTFCFICGIIGHTEQYCSRLFIQPISTIVKPYGTFMKVVPRRTQYAMRAKWLRSGSSSSGVHGGQAPVGARSYGGDSSQDIQGLHGKNSPGFSGTGVRLNVIDINGRSMGDNIGVMAGSNEGALLGNLESRHVALLGNLESRQVAVNDDEEGLLFLDNKRKRLGKEVANGPIGPMEGLVKDIRPSGPMEGLIMDMGIDTNAQSKNNLLEPLQLWGNELTGNFKERIQRCKRRIGMLKEGDRNTKYFQAAASSHRKNNFIHQLKNEEDDWVNWDFGLPQVMVNYFTDIFHSLGSHGDDILDKIQPSISYEDNIGLLKPVGEEEIRAAVFQMHPDKSPGPDGMTPAFFQKCWHIVGCDVINLVQGFFRNKKMPNDLNATNLVLIPKKKSPSVMGDLRPIALCNVLYKVISKVLANLLKGLLSKVISEFQSAFISGQLITDNVLVSFEILHYLKRKQQGRNGCMALKLDMSKVYDIMEWPFLQSIMLRMGFSLDWVMMIMECLWTISYNIIHGGKVLGPIIPTRGIRSGDPISPYLFIICAEGFSALIRLYEERKWIHGCRVARQAPYVTHMLFADDSFLYCSATLEEAQRVLELLNKFEQASGQKVNLSKSSVFFSSNTGDGIRLRLFSNLHMRSADEKSFYLGLPSVIGRNKNVAFGFLKEKVRKRIQSWDSKLLLRAGKEVLLKSVIQSLPSYTMSVFLIPVEICKDIDRLMGRFWWHFKSSQGGGIHWKTRLRLLTNPLSLAARVFQARYYPQGSFFDAKLGSNPSYAWRSVFEGQEVVKMGARWRIGSGTSISVLNQPWLPSKDSSYVTSSHEALRHCSVFNLLQDENMCWDEEVLEDLFELRDIDLIRNIPLPLTPTMDSWYWAFEDYGSYSVKSAYCALQVLNGRWNSQDNFGFWKKFCGDAETTFHLMVTCPFTMDCLERGLGFTVMIGDAEFGYWFESFCNAHPGDGIEKLSMILWGVWGARNDLLWNKKLASVERVVSAAVTYLELWKIAQLKNGDASTSTSHASAGSELWSKPSLGKLKVNCDAAIFSRERSHGLGWIARDSAGVLLTAAAEKRIGDVDPVVAEAMLMNEALSWLKQTWRDGVRLKDGFLLESVWRLIV</sequence>
<evidence type="ECO:0000313" key="3">
    <source>
        <dbReference type="EnsemblPlants" id="cds.evm.model.08.1251"/>
    </source>
</evidence>
<reference evidence="3" key="1">
    <citation type="submission" date="2018-11" db="EMBL/GenBank/DDBJ databases">
        <authorList>
            <person name="Grassa J C."/>
        </authorList>
    </citation>
    <scope>NUCLEOTIDE SEQUENCE [LARGE SCALE GENOMIC DNA]</scope>
</reference>
<dbReference type="CDD" id="cd01650">
    <property type="entry name" value="RT_nLTR_like"/>
    <property type="match status" value="1"/>
</dbReference>
<evidence type="ECO:0000256" key="1">
    <source>
        <dbReference type="SAM" id="MobiDB-lite"/>
    </source>
</evidence>
<dbReference type="PANTHER" id="PTHR33116:SF86">
    <property type="entry name" value="REVERSE TRANSCRIPTASE DOMAIN-CONTAINING PROTEIN"/>
    <property type="match status" value="1"/>
</dbReference>
<dbReference type="EnsemblPlants" id="evm.model.08.1251">
    <property type="protein sequence ID" value="cds.evm.model.08.1251"/>
    <property type="gene ID" value="evm.TU.08.1251"/>
</dbReference>
<dbReference type="Pfam" id="PF14392">
    <property type="entry name" value="zf-CCHC_4"/>
    <property type="match status" value="1"/>
</dbReference>
<dbReference type="PANTHER" id="PTHR33116">
    <property type="entry name" value="REVERSE TRANSCRIPTASE ZINC-BINDING DOMAIN-CONTAINING PROTEIN-RELATED-RELATED"/>
    <property type="match status" value="1"/>
</dbReference>
<evidence type="ECO:0000313" key="4">
    <source>
        <dbReference type="Proteomes" id="UP000596661"/>
    </source>
</evidence>
<dbReference type="InterPro" id="IPR025836">
    <property type="entry name" value="Zn_knuckle_CX2CX4HX4C"/>
</dbReference>
<dbReference type="PROSITE" id="PS50878">
    <property type="entry name" value="RT_POL"/>
    <property type="match status" value="1"/>
</dbReference>
<dbReference type="Pfam" id="PF00078">
    <property type="entry name" value="RVT_1"/>
    <property type="match status" value="1"/>
</dbReference>
<dbReference type="SUPFAM" id="SSF56672">
    <property type="entry name" value="DNA/RNA polymerases"/>
    <property type="match status" value="1"/>
</dbReference>
<dbReference type="Proteomes" id="UP000596661">
    <property type="component" value="Chromosome 8"/>
</dbReference>
<organism evidence="3 4">
    <name type="scientific">Cannabis sativa</name>
    <name type="common">Hemp</name>
    <name type="synonym">Marijuana</name>
    <dbReference type="NCBI Taxonomy" id="3483"/>
    <lineage>
        <taxon>Eukaryota</taxon>
        <taxon>Viridiplantae</taxon>
        <taxon>Streptophyta</taxon>
        <taxon>Embryophyta</taxon>
        <taxon>Tracheophyta</taxon>
        <taxon>Spermatophyta</taxon>
        <taxon>Magnoliopsida</taxon>
        <taxon>eudicotyledons</taxon>
        <taxon>Gunneridae</taxon>
        <taxon>Pentapetalae</taxon>
        <taxon>rosids</taxon>
        <taxon>fabids</taxon>
        <taxon>Rosales</taxon>
        <taxon>Cannabaceae</taxon>
        <taxon>Cannabis</taxon>
    </lineage>
</organism>
<reference evidence="3" key="2">
    <citation type="submission" date="2021-03" db="UniProtKB">
        <authorList>
            <consortium name="EnsemblPlants"/>
        </authorList>
    </citation>
    <scope>IDENTIFICATION</scope>
</reference>
<dbReference type="Pfam" id="PF14111">
    <property type="entry name" value="DUF4283"/>
    <property type="match status" value="1"/>
</dbReference>
<dbReference type="InterPro" id="IPR025558">
    <property type="entry name" value="DUF4283"/>
</dbReference>
<dbReference type="EMBL" id="UZAU01000706">
    <property type="status" value="NOT_ANNOTATED_CDS"/>
    <property type="molecule type" value="Genomic_DNA"/>
</dbReference>
<dbReference type="InterPro" id="IPR043502">
    <property type="entry name" value="DNA/RNA_pol_sf"/>
</dbReference>